<dbReference type="RefSeq" id="WP_109279706.1">
    <property type="nucleotide sequence ID" value="NZ_JBFAUK010000005.1"/>
</dbReference>
<dbReference type="EMBL" id="JBFAUK010000005">
    <property type="protein sequence ID" value="MEV5506648.1"/>
    <property type="molecule type" value="Genomic_DNA"/>
</dbReference>
<dbReference type="Pfam" id="PF13365">
    <property type="entry name" value="Trypsin_2"/>
    <property type="match status" value="1"/>
</dbReference>
<accession>A0ABV3JUS8</accession>
<feature type="domain" description="vWA-MoxR associated protein C-terminal" evidence="2">
    <location>
        <begin position="483"/>
        <end position="721"/>
    </location>
</feature>
<dbReference type="SUPFAM" id="SSF50494">
    <property type="entry name" value="Trypsin-like serine proteases"/>
    <property type="match status" value="1"/>
</dbReference>
<evidence type="ECO:0000259" key="2">
    <source>
        <dbReference type="Pfam" id="PF20028"/>
    </source>
</evidence>
<feature type="region of interest" description="Disordered" evidence="1">
    <location>
        <begin position="726"/>
        <end position="747"/>
    </location>
</feature>
<evidence type="ECO:0000313" key="3">
    <source>
        <dbReference type="EMBL" id="MEV5506648.1"/>
    </source>
</evidence>
<dbReference type="Proteomes" id="UP001552594">
    <property type="component" value="Unassembled WGS sequence"/>
</dbReference>
<protein>
    <submittedName>
        <fullName evidence="3">Trypsin-like peptidase domain-containing protein</fullName>
    </submittedName>
</protein>
<evidence type="ECO:0000313" key="4">
    <source>
        <dbReference type="Proteomes" id="UP001552594"/>
    </source>
</evidence>
<name>A0ABV3JUS8_STRON</name>
<keyword evidence="4" id="KW-1185">Reference proteome</keyword>
<gene>
    <name evidence="3" type="ORF">AB0L16_09240</name>
</gene>
<dbReference type="InterPro" id="IPR009003">
    <property type="entry name" value="Peptidase_S1_PA"/>
</dbReference>
<organism evidence="3 4">
    <name type="scientific">Streptomyces orinoci</name>
    <name type="common">Streptoverticillium orinoci</name>
    <dbReference type="NCBI Taxonomy" id="67339"/>
    <lineage>
        <taxon>Bacteria</taxon>
        <taxon>Bacillati</taxon>
        <taxon>Actinomycetota</taxon>
        <taxon>Actinomycetes</taxon>
        <taxon>Kitasatosporales</taxon>
        <taxon>Streptomycetaceae</taxon>
        <taxon>Streptomyces</taxon>
    </lineage>
</organism>
<comment type="caution">
    <text evidence="3">The sequence shown here is derived from an EMBL/GenBank/DDBJ whole genome shotgun (WGS) entry which is preliminary data.</text>
</comment>
<dbReference type="Pfam" id="PF20028">
    <property type="entry name" value="VMAP-C"/>
    <property type="match status" value="1"/>
</dbReference>
<feature type="compositionally biased region" description="Basic and acidic residues" evidence="1">
    <location>
        <begin position="737"/>
        <end position="747"/>
    </location>
</feature>
<dbReference type="InterPro" id="IPR045450">
    <property type="entry name" value="VMAP_C"/>
</dbReference>
<reference evidence="3 4" key="1">
    <citation type="submission" date="2024-06" db="EMBL/GenBank/DDBJ databases">
        <title>The Natural Products Discovery Center: Release of the First 8490 Sequenced Strains for Exploring Actinobacteria Biosynthetic Diversity.</title>
        <authorList>
            <person name="Kalkreuter E."/>
            <person name="Kautsar S.A."/>
            <person name="Yang D."/>
            <person name="Bader C.D."/>
            <person name="Teijaro C.N."/>
            <person name="Fluegel L."/>
            <person name="Davis C.M."/>
            <person name="Simpson J.R."/>
            <person name="Lauterbach L."/>
            <person name="Steele A.D."/>
            <person name="Gui C."/>
            <person name="Meng S."/>
            <person name="Li G."/>
            <person name="Viehrig K."/>
            <person name="Ye F."/>
            <person name="Su P."/>
            <person name="Kiefer A.F."/>
            <person name="Nichols A."/>
            <person name="Cepeda A.J."/>
            <person name="Yan W."/>
            <person name="Fan B."/>
            <person name="Jiang Y."/>
            <person name="Adhikari A."/>
            <person name="Zheng C.-J."/>
            <person name="Schuster L."/>
            <person name="Cowan T.M."/>
            <person name="Smanski M.J."/>
            <person name="Chevrette M.G."/>
            <person name="De Carvalho L.P.S."/>
            <person name="Shen B."/>
        </authorList>
    </citation>
    <scope>NUCLEOTIDE SEQUENCE [LARGE SCALE GENOMIC DNA]</scope>
    <source>
        <strain evidence="3 4">NPDC052347</strain>
    </source>
</reference>
<evidence type="ECO:0000256" key="1">
    <source>
        <dbReference type="SAM" id="MobiDB-lite"/>
    </source>
</evidence>
<sequence length="747" mass="83023">MGWFRRSASAAPTLVSVLTGDGRAAAGAATLLSSRYILTCAHVVNEALGREPLDTHRPALADRLEIVLHDGEVQHRCTARLLVWVPIRPSAGSYWGEGDLAVLELDEPAEASARPVVWGEMTQGLEVRAWHGGGDPISFADTTIKVSDAWFYYADGQLTGGSIGPGYSGGPLVMQGDLSVAVGLVAEHVINDAPLADRQAVRRTLVLPWQHIRDELGRAGAHRVLADCLRVSAADSETVPEGVDDLLWKIFETAEQRERHARLVARKLGYQVPSEGSGAAPPSSEELAAFLFTEKRALATLVESLMKTLRDDQRSALNELLALGRSVEGIRLLSVTEHSDLLEILERANAAHPTLVCRAAREVLRYHVSPPAWLVNGVRVAEAQLPEAVDYVENYHDAPPVDGKAQPMPLLLRLAVYFSSAVADKRFRRRLDEWCEGVRERLGVDRSLLADCRIQAARWAKFRLRPVTRILVELWPDDSGQQDRYRCRIWLVREGSTLERVRPLPDGPYTSEEVGQWIHQAAKRHGNGGGQSPPWVEVLVGPDDVHVPVDTWTAYKVLDELSELGLPPSLGVPEGSRVLGEEYPVALRLREYSRKMPQELQRRQELRRRWEAGYMAPLIIRDDFTAVLTVMDSLKGDITWVVLHGAPADRHRFTHLCLAMGIPVVLWDREAGSLEHAQRLEDIVSTVSLHDLPQQIHDFRKFAYKEPNSSPARPVLVWDDPRVPLPPTADYANPPDAPHDWERTTAG</sequence>
<proteinExistence type="predicted"/>